<accession>A0A9N7TQJ2</accession>
<dbReference type="AlphaFoldDB" id="A0A9N7TQJ2"/>
<sequence>MVIRLKLELEQLGSSLQRVVCFSRRGHLSSTPPTDGLVPLASVLAKLQTETEAHLLAAIDWRGEQRGAEGSRAVHPRSLLAAQGSESERNERPLRLRMEKAKQGQCLCFGT</sequence>
<organism evidence="2 3">
    <name type="scientific">Pleuronectes platessa</name>
    <name type="common">European plaice</name>
    <dbReference type="NCBI Taxonomy" id="8262"/>
    <lineage>
        <taxon>Eukaryota</taxon>
        <taxon>Metazoa</taxon>
        <taxon>Chordata</taxon>
        <taxon>Craniata</taxon>
        <taxon>Vertebrata</taxon>
        <taxon>Euteleostomi</taxon>
        <taxon>Actinopterygii</taxon>
        <taxon>Neopterygii</taxon>
        <taxon>Teleostei</taxon>
        <taxon>Neoteleostei</taxon>
        <taxon>Acanthomorphata</taxon>
        <taxon>Carangaria</taxon>
        <taxon>Pleuronectiformes</taxon>
        <taxon>Pleuronectoidei</taxon>
        <taxon>Pleuronectidae</taxon>
        <taxon>Pleuronectes</taxon>
    </lineage>
</organism>
<gene>
    <name evidence="2" type="ORF">PLEPLA_LOCUS4502</name>
</gene>
<name>A0A9N7TQJ2_PLEPL</name>
<protein>
    <submittedName>
        <fullName evidence="2">Uncharacterized protein</fullName>
    </submittedName>
</protein>
<evidence type="ECO:0000313" key="3">
    <source>
        <dbReference type="Proteomes" id="UP001153269"/>
    </source>
</evidence>
<dbReference type="Proteomes" id="UP001153269">
    <property type="component" value="Unassembled WGS sequence"/>
</dbReference>
<evidence type="ECO:0000313" key="2">
    <source>
        <dbReference type="EMBL" id="CAB1416711.1"/>
    </source>
</evidence>
<dbReference type="EMBL" id="CADEAL010000224">
    <property type="protein sequence ID" value="CAB1416711.1"/>
    <property type="molecule type" value="Genomic_DNA"/>
</dbReference>
<evidence type="ECO:0000256" key="1">
    <source>
        <dbReference type="SAM" id="MobiDB-lite"/>
    </source>
</evidence>
<feature type="region of interest" description="Disordered" evidence="1">
    <location>
        <begin position="67"/>
        <end position="96"/>
    </location>
</feature>
<proteinExistence type="predicted"/>
<comment type="caution">
    <text evidence="2">The sequence shown here is derived from an EMBL/GenBank/DDBJ whole genome shotgun (WGS) entry which is preliminary data.</text>
</comment>
<feature type="compositionally biased region" description="Basic and acidic residues" evidence="1">
    <location>
        <begin position="86"/>
        <end position="96"/>
    </location>
</feature>
<reference evidence="2" key="1">
    <citation type="submission" date="2020-03" db="EMBL/GenBank/DDBJ databases">
        <authorList>
            <person name="Weist P."/>
        </authorList>
    </citation>
    <scope>NUCLEOTIDE SEQUENCE</scope>
</reference>
<keyword evidence="3" id="KW-1185">Reference proteome</keyword>